<dbReference type="Proteomes" id="UP000240542">
    <property type="component" value="Unassembled WGS sequence"/>
</dbReference>
<dbReference type="PANTHER" id="PTHR13947">
    <property type="entry name" value="GNAT FAMILY N-ACETYLTRANSFERASE"/>
    <property type="match status" value="1"/>
</dbReference>
<evidence type="ECO:0000256" key="1">
    <source>
        <dbReference type="ARBA" id="ARBA00022679"/>
    </source>
</evidence>
<protein>
    <submittedName>
        <fullName evidence="7">MarR family transcriptional regulator with acetyltransferase activity</fullName>
    </submittedName>
</protein>
<keyword evidence="1 7" id="KW-0808">Transferase</keyword>
<dbReference type="SUPFAM" id="SSF46785">
    <property type="entry name" value="Winged helix' DNA-binding domain"/>
    <property type="match status" value="1"/>
</dbReference>
<dbReference type="GO" id="GO:0003700">
    <property type="term" value="F:DNA-binding transcription factor activity"/>
    <property type="evidence" value="ECO:0007669"/>
    <property type="project" value="InterPro"/>
</dbReference>
<dbReference type="OrthoDB" id="273614at2"/>
<evidence type="ECO:0000313" key="8">
    <source>
        <dbReference type="Proteomes" id="UP000240542"/>
    </source>
</evidence>
<evidence type="ECO:0000259" key="5">
    <source>
        <dbReference type="PROSITE" id="PS50995"/>
    </source>
</evidence>
<keyword evidence="8" id="KW-1185">Reference proteome</keyword>
<name>A0A2P8DMT1_9ACTN</name>
<dbReference type="GO" id="GO:0008080">
    <property type="term" value="F:N-acetyltransferase activity"/>
    <property type="evidence" value="ECO:0007669"/>
    <property type="project" value="InterPro"/>
</dbReference>
<sequence length="310" mass="34346">MNQHASAAMVAELRSFNRFYTRQVGLVSPGHLGSPWSLTEGRILYELLSAGRRETVELRDALDIDPAQLSRVLGRLEQGGLLTRAPSPDDGRRQTVALTTAGGRAAALLDDRSNAAMREQLDRLRPADRNRLLSGMAEIRRILGDGAGPPPATVLLRPVRPGDLGWVVERHAVLYAAEYGWDHTYEGLIAEVVADYARTADPNRVAGWIAELDGERVGSVFCVRKDDTTAKLRLLLVEPAARGHRIGSRLVDTCMDFARTAGYKRMTLWTNDVLSSARHIYQRAGFELVHSEEHRSFGADLVGQTWERDL</sequence>
<evidence type="ECO:0000256" key="2">
    <source>
        <dbReference type="ARBA" id="ARBA00023015"/>
    </source>
</evidence>
<dbReference type="Pfam" id="PF12802">
    <property type="entry name" value="MarR_2"/>
    <property type="match status" value="1"/>
</dbReference>
<keyword evidence="3" id="KW-0238">DNA-binding</keyword>
<dbReference type="InterPro" id="IPR050769">
    <property type="entry name" value="NAT_camello-type"/>
</dbReference>
<dbReference type="AlphaFoldDB" id="A0A2P8DMT1"/>
<dbReference type="InterPro" id="IPR036388">
    <property type="entry name" value="WH-like_DNA-bd_sf"/>
</dbReference>
<dbReference type="PROSITE" id="PS51186">
    <property type="entry name" value="GNAT"/>
    <property type="match status" value="1"/>
</dbReference>
<evidence type="ECO:0000313" key="7">
    <source>
        <dbReference type="EMBL" id="PSK98533.1"/>
    </source>
</evidence>
<dbReference type="InterPro" id="IPR023187">
    <property type="entry name" value="Tscrpt_reg_MarR-type_CS"/>
</dbReference>
<dbReference type="InterPro" id="IPR000835">
    <property type="entry name" value="HTH_MarR-typ"/>
</dbReference>
<dbReference type="InterPro" id="IPR016181">
    <property type="entry name" value="Acyl_CoA_acyltransferase"/>
</dbReference>
<dbReference type="PROSITE" id="PS01117">
    <property type="entry name" value="HTH_MARR_1"/>
    <property type="match status" value="1"/>
</dbReference>
<feature type="domain" description="HTH marR-type" evidence="5">
    <location>
        <begin position="6"/>
        <end position="141"/>
    </location>
</feature>
<dbReference type="SUPFAM" id="SSF55729">
    <property type="entry name" value="Acyl-CoA N-acyltransferases (Nat)"/>
    <property type="match status" value="1"/>
</dbReference>
<dbReference type="RefSeq" id="WP_106582601.1">
    <property type="nucleotide sequence ID" value="NZ_PYGA01000005.1"/>
</dbReference>
<evidence type="ECO:0000259" key="6">
    <source>
        <dbReference type="PROSITE" id="PS51186"/>
    </source>
</evidence>
<dbReference type="InterPro" id="IPR000182">
    <property type="entry name" value="GNAT_dom"/>
</dbReference>
<dbReference type="GO" id="GO:0003677">
    <property type="term" value="F:DNA binding"/>
    <property type="evidence" value="ECO:0007669"/>
    <property type="project" value="UniProtKB-KW"/>
</dbReference>
<evidence type="ECO:0000256" key="3">
    <source>
        <dbReference type="ARBA" id="ARBA00023125"/>
    </source>
</evidence>
<dbReference type="Gene3D" id="3.40.630.30">
    <property type="match status" value="1"/>
</dbReference>
<dbReference type="CDD" id="cd04301">
    <property type="entry name" value="NAT_SF"/>
    <property type="match status" value="1"/>
</dbReference>
<dbReference type="Pfam" id="PF00583">
    <property type="entry name" value="Acetyltransf_1"/>
    <property type="match status" value="1"/>
</dbReference>
<gene>
    <name evidence="7" type="ORF">CLV63_105207</name>
</gene>
<reference evidence="7 8" key="1">
    <citation type="submission" date="2018-03" db="EMBL/GenBank/DDBJ databases">
        <title>Genomic Encyclopedia of Archaeal and Bacterial Type Strains, Phase II (KMG-II): from individual species to whole genera.</title>
        <authorList>
            <person name="Goeker M."/>
        </authorList>
    </citation>
    <scope>NUCLEOTIDE SEQUENCE [LARGE SCALE GENOMIC DNA]</scope>
    <source>
        <strain evidence="7 8">DSM 45312</strain>
    </source>
</reference>
<organism evidence="7 8">
    <name type="scientific">Murinocardiopsis flavida</name>
    <dbReference type="NCBI Taxonomy" id="645275"/>
    <lineage>
        <taxon>Bacteria</taxon>
        <taxon>Bacillati</taxon>
        <taxon>Actinomycetota</taxon>
        <taxon>Actinomycetes</taxon>
        <taxon>Streptosporangiales</taxon>
        <taxon>Nocardiopsidaceae</taxon>
        <taxon>Murinocardiopsis</taxon>
    </lineage>
</organism>
<dbReference type="EMBL" id="PYGA01000005">
    <property type="protein sequence ID" value="PSK98533.1"/>
    <property type="molecule type" value="Genomic_DNA"/>
</dbReference>
<evidence type="ECO:0000256" key="4">
    <source>
        <dbReference type="ARBA" id="ARBA00023163"/>
    </source>
</evidence>
<dbReference type="InterPro" id="IPR036390">
    <property type="entry name" value="WH_DNA-bd_sf"/>
</dbReference>
<comment type="caution">
    <text evidence="7">The sequence shown here is derived from an EMBL/GenBank/DDBJ whole genome shotgun (WGS) entry which is preliminary data.</text>
</comment>
<feature type="domain" description="N-acetyltransferase" evidence="6">
    <location>
        <begin position="154"/>
        <end position="307"/>
    </location>
</feature>
<keyword evidence="4" id="KW-0804">Transcription</keyword>
<dbReference type="PROSITE" id="PS50995">
    <property type="entry name" value="HTH_MARR_2"/>
    <property type="match status" value="1"/>
</dbReference>
<dbReference type="PANTHER" id="PTHR13947:SF37">
    <property type="entry name" value="LD18367P"/>
    <property type="match status" value="1"/>
</dbReference>
<accession>A0A2P8DMT1</accession>
<dbReference type="Gene3D" id="1.10.10.10">
    <property type="entry name" value="Winged helix-like DNA-binding domain superfamily/Winged helix DNA-binding domain"/>
    <property type="match status" value="1"/>
</dbReference>
<proteinExistence type="predicted"/>
<keyword evidence="2" id="KW-0805">Transcription regulation</keyword>
<dbReference type="SMART" id="SM00347">
    <property type="entry name" value="HTH_MARR"/>
    <property type="match status" value="1"/>
</dbReference>